<dbReference type="PANTHER" id="PTHR13620:SF104">
    <property type="entry name" value="EXONUCLEASE 3'-5' DOMAIN-CONTAINING PROTEIN 2"/>
    <property type="match status" value="1"/>
</dbReference>
<gene>
    <name evidence="4" type="ORF">BDZ94DRAFT_1259411</name>
</gene>
<dbReference type="OrthoDB" id="1920326at2759"/>
<proteinExistence type="predicted"/>
<dbReference type="PANTHER" id="PTHR13620">
    <property type="entry name" value="3-5 EXONUCLEASE"/>
    <property type="match status" value="1"/>
</dbReference>
<dbReference type="AlphaFoldDB" id="A0A9P6CEQ1"/>
<keyword evidence="2" id="KW-0378">Hydrolase</keyword>
<dbReference type="InterPro" id="IPR002562">
    <property type="entry name" value="3'-5'_exonuclease_dom"/>
</dbReference>
<dbReference type="InterPro" id="IPR012337">
    <property type="entry name" value="RNaseH-like_sf"/>
</dbReference>
<evidence type="ECO:0000256" key="2">
    <source>
        <dbReference type="ARBA" id="ARBA00022801"/>
    </source>
</evidence>
<evidence type="ECO:0000256" key="1">
    <source>
        <dbReference type="ARBA" id="ARBA00022722"/>
    </source>
</evidence>
<dbReference type="GO" id="GO:0006139">
    <property type="term" value="P:nucleobase-containing compound metabolic process"/>
    <property type="evidence" value="ECO:0007669"/>
    <property type="project" value="InterPro"/>
</dbReference>
<name>A0A9P6CEQ1_9AGAR</name>
<dbReference type="GO" id="GO:0008408">
    <property type="term" value="F:3'-5' exonuclease activity"/>
    <property type="evidence" value="ECO:0007669"/>
    <property type="project" value="InterPro"/>
</dbReference>
<dbReference type="Proteomes" id="UP000807353">
    <property type="component" value="Unassembled WGS sequence"/>
</dbReference>
<dbReference type="EMBL" id="MU150264">
    <property type="protein sequence ID" value="KAF9463221.1"/>
    <property type="molecule type" value="Genomic_DNA"/>
</dbReference>
<organism evidence="4 5">
    <name type="scientific">Collybia nuda</name>
    <dbReference type="NCBI Taxonomy" id="64659"/>
    <lineage>
        <taxon>Eukaryota</taxon>
        <taxon>Fungi</taxon>
        <taxon>Dikarya</taxon>
        <taxon>Basidiomycota</taxon>
        <taxon>Agaricomycotina</taxon>
        <taxon>Agaricomycetes</taxon>
        <taxon>Agaricomycetidae</taxon>
        <taxon>Agaricales</taxon>
        <taxon>Tricholomatineae</taxon>
        <taxon>Clitocybaceae</taxon>
        <taxon>Collybia</taxon>
    </lineage>
</organism>
<evidence type="ECO:0000313" key="4">
    <source>
        <dbReference type="EMBL" id="KAF9463221.1"/>
    </source>
</evidence>
<dbReference type="GO" id="GO:0003676">
    <property type="term" value="F:nucleic acid binding"/>
    <property type="evidence" value="ECO:0007669"/>
    <property type="project" value="InterPro"/>
</dbReference>
<dbReference type="GO" id="GO:0005634">
    <property type="term" value="C:nucleus"/>
    <property type="evidence" value="ECO:0007669"/>
    <property type="project" value="TreeGrafter"/>
</dbReference>
<sequence length="409" mass="45107">MQAGQPTKQVTHGVGIDEVIRQTEAGKVAIEKTVNVERAQTPSLSSSSLVEGELPLYSYKDYSKPKPVLVYTTHEGEANDLVDGLKPGPLAFDLEWRVFFARKSALSGAGTTERRVAVVQLADTSGLILVIQIYGMSRFPIKLQALIENPKIPKMGANILNDGVKLFRDYGIFAKGLVELGALSLFVHPGSTEKKRKIVSLAKLTARYCKKVLDKGKVRTGNWEAELGSVQLEYAGNDVHCAMMIYQRLVEIAKERGIEFNIFDSEFSSEVLINHNQSELIPLSGQASEGSSVPIARIESSTSQGSRFNEGTSKTSPQYLRAYRYWHDQGMSIEKMCLVLSTKGRLAEGTVGEPLKTGTVISYVIGALQSGPQLPFEMTKLRDLVQSDAQSWVRHRDWILKAWAEGRGV</sequence>
<dbReference type="GO" id="GO:0005737">
    <property type="term" value="C:cytoplasm"/>
    <property type="evidence" value="ECO:0007669"/>
    <property type="project" value="TreeGrafter"/>
</dbReference>
<reference evidence="4" key="1">
    <citation type="submission" date="2020-11" db="EMBL/GenBank/DDBJ databases">
        <authorList>
            <consortium name="DOE Joint Genome Institute"/>
            <person name="Ahrendt S."/>
            <person name="Riley R."/>
            <person name="Andreopoulos W."/>
            <person name="Labutti K."/>
            <person name="Pangilinan J."/>
            <person name="Ruiz-Duenas F.J."/>
            <person name="Barrasa J.M."/>
            <person name="Sanchez-Garcia M."/>
            <person name="Camarero S."/>
            <person name="Miyauchi S."/>
            <person name="Serrano A."/>
            <person name="Linde D."/>
            <person name="Babiker R."/>
            <person name="Drula E."/>
            <person name="Ayuso-Fernandez I."/>
            <person name="Pacheco R."/>
            <person name="Padilla G."/>
            <person name="Ferreira P."/>
            <person name="Barriuso J."/>
            <person name="Kellner H."/>
            <person name="Castanera R."/>
            <person name="Alfaro M."/>
            <person name="Ramirez L."/>
            <person name="Pisabarro A.G."/>
            <person name="Kuo A."/>
            <person name="Tritt A."/>
            <person name="Lipzen A."/>
            <person name="He G."/>
            <person name="Yan M."/>
            <person name="Ng V."/>
            <person name="Cullen D."/>
            <person name="Martin F."/>
            <person name="Rosso M.-N."/>
            <person name="Henrissat B."/>
            <person name="Hibbett D."/>
            <person name="Martinez A.T."/>
            <person name="Grigoriev I.V."/>
        </authorList>
    </citation>
    <scope>NUCLEOTIDE SEQUENCE</scope>
    <source>
        <strain evidence="4">CBS 247.69</strain>
    </source>
</reference>
<protein>
    <submittedName>
        <fullName evidence="4">Ribonuclease H-like domain-containing protein</fullName>
    </submittedName>
</protein>
<keyword evidence="1" id="KW-0540">Nuclease</keyword>
<keyword evidence="5" id="KW-1185">Reference proteome</keyword>
<evidence type="ECO:0000313" key="5">
    <source>
        <dbReference type="Proteomes" id="UP000807353"/>
    </source>
</evidence>
<dbReference type="CDD" id="cd06141">
    <property type="entry name" value="WRN_exo"/>
    <property type="match status" value="1"/>
</dbReference>
<comment type="caution">
    <text evidence="4">The sequence shown here is derived from an EMBL/GenBank/DDBJ whole genome shotgun (WGS) entry which is preliminary data.</text>
</comment>
<evidence type="ECO:0000259" key="3">
    <source>
        <dbReference type="Pfam" id="PF01612"/>
    </source>
</evidence>
<dbReference type="Pfam" id="PF01612">
    <property type="entry name" value="DNA_pol_A_exo1"/>
    <property type="match status" value="1"/>
</dbReference>
<dbReference type="SUPFAM" id="SSF53098">
    <property type="entry name" value="Ribonuclease H-like"/>
    <property type="match status" value="1"/>
</dbReference>
<feature type="domain" description="3'-5' exonuclease" evidence="3">
    <location>
        <begin position="88"/>
        <end position="251"/>
    </location>
</feature>
<dbReference type="Gene3D" id="3.30.420.10">
    <property type="entry name" value="Ribonuclease H-like superfamily/Ribonuclease H"/>
    <property type="match status" value="1"/>
</dbReference>
<dbReference type="InterPro" id="IPR036397">
    <property type="entry name" value="RNaseH_sf"/>
</dbReference>
<accession>A0A9P6CEQ1</accession>
<dbReference type="InterPro" id="IPR051132">
    <property type="entry name" value="3-5_Exonuclease_domain"/>
</dbReference>